<dbReference type="EMBL" id="JBHHMI010000005">
    <property type="protein sequence ID" value="MFB5266739.1"/>
    <property type="molecule type" value="Genomic_DNA"/>
</dbReference>
<keyword evidence="3" id="KW-0732">Signal</keyword>
<feature type="domain" description="YbhG-like alpha-helical hairpin" evidence="4">
    <location>
        <begin position="135"/>
        <end position="246"/>
    </location>
</feature>
<dbReference type="InterPro" id="IPR006143">
    <property type="entry name" value="RND_pump_MFP"/>
</dbReference>
<feature type="signal peptide" evidence="3">
    <location>
        <begin position="1"/>
        <end position="21"/>
    </location>
</feature>
<feature type="chain" id="PRO_5045925805" evidence="3">
    <location>
        <begin position="22"/>
        <end position="473"/>
    </location>
</feature>
<dbReference type="Proteomes" id="UP001580346">
    <property type="component" value="Unassembled WGS sequence"/>
</dbReference>
<protein>
    <submittedName>
        <fullName evidence="6">Efflux RND transporter periplasmic adaptor subunit</fullName>
    </submittedName>
</protein>
<evidence type="ECO:0000313" key="6">
    <source>
        <dbReference type="EMBL" id="MFB5266739.1"/>
    </source>
</evidence>
<comment type="caution">
    <text evidence="6">The sequence shown here is derived from an EMBL/GenBank/DDBJ whole genome shotgun (WGS) entry which is preliminary data.</text>
</comment>
<evidence type="ECO:0000256" key="3">
    <source>
        <dbReference type="SAM" id="SignalP"/>
    </source>
</evidence>
<evidence type="ECO:0000313" key="7">
    <source>
        <dbReference type="Proteomes" id="UP001580346"/>
    </source>
</evidence>
<reference evidence="6 7" key="1">
    <citation type="submission" date="2024-09" db="EMBL/GenBank/DDBJ databases">
        <title>Paenibacillus zeirhizospherea sp. nov., isolated from surface of the maize (Zea mays) roots in a horticulture field, Hungary.</title>
        <authorList>
            <person name="Marton D."/>
            <person name="Farkas M."/>
            <person name="Bedics A."/>
            <person name="Toth E."/>
            <person name="Tancsics A."/>
            <person name="Boka K."/>
            <person name="Maroti G."/>
            <person name="Kriszt B."/>
            <person name="Cserhati M."/>
        </authorList>
    </citation>
    <scope>NUCLEOTIDE SEQUENCE [LARGE SCALE GENOMIC DNA]</scope>
    <source>
        <strain evidence="6 7">KCTC 33519</strain>
    </source>
</reference>
<dbReference type="Gene3D" id="2.40.50.100">
    <property type="match status" value="2"/>
</dbReference>
<dbReference type="InterPro" id="IPR058637">
    <property type="entry name" value="YknX-like_C"/>
</dbReference>
<dbReference type="InterPro" id="IPR059052">
    <property type="entry name" value="HH_YbhG-like"/>
</dbReference>
<feature type="domain" description="YknX-like C-terminal permuted SH3-like" evidence="5">
    <location>
        <begin position="399"/>
        <end position="463"/>
    </location>
</feature>
<comment type="similarity">
    <text evidence="1">Belongs to the membrane fusion protein (MFP) (TC 8.A.1) family.</text>
</comment>
<dbReference type="Pfam" id="PF25989">
    <property type="entry name" value="YknX_C"/>
    <property type="match status" value="1"/>
</dbReference>
<gene>
    <name evidence="6" type="ORF">ACE41H_08060</name>
</gene>
<dbReference type="Pfam" id="PF25881">
    <property type="entry name" value="HH_YBHG"/>
    <property type="match status" value="1"/>
</dbReference>
<dbReference type="PROSITE" id="PS51257">
    <property type="entry name" value="PROKAR_LIPOPROTEIN"/>
    <property type="match status" value="1"/>
</dbReference>
<evidence type="ECO:0000256" key="2">
    <source>
        <dbReference type="SAM" id="MobiDB-lite"/>
    </source>
</evidence>
<dbReference type="Gene3D" id="2.40.30.170">
    <property type="match status" value="1"/>
</dbReference>
<name>A0ABV5ATK9_9BACL</name>
<sequence length="473" mass="49559">MSKNKMPLWLPAILAITVVTAGCSAEQPDSDTTAEAGASETVVDMMVVKKEPLNTVYDLSGTLQANEERTISFEIGGRVAAAPLAAGAAVSKGSLLARLDQSDYQLQLAQAEASIQEAQAAITNAEAGIRSADSSLASAEAQVESAEANVRKVHKGAREQEKAQARATVDKAQSAYDKAKADADRIRKLYEAGAASASDNEAAQLQLISTEKDLETARESLSLLQEGATAEDTDAAKAVLKEALAGKSAASAAQLQARSSREQTAAGYEKAKVAKEQAELALSRTTLSSPFNGVVLEKLIEPGELVASGQAIYQIGSIDRLKVLLPVPDSEIQDWKKGQKVAVSLYGETRTATVSAIHAATNASTGTINVEVVIPNSSHDWLPGQVIKAARELSGKQGILVPVEAVIQTGDQPYVFKEVEGKSVKTNVELGGEMTDNKLQVVSGLSEGDRIVTKGSASLFNGDVLRQTGGSSE</sequence>
<evidence type="ECO:0000259" key="5">
    <source>
        <dbReference type="Pfam" id="PF25989"/>
    </source>
</evidence>
<dbReference type="SUPFAM" id="SSF111369">
    <property type="entry name" value="HlyD-like secretion proteins"/>
    <property type="match status" value="2"/>
</dbReference>
<feature type="region of interest" description="Disordered" evidence="2">
    <location>
        <begin position="156"/>
        <end position="177"/>
    </location>
</feature>
<proteinExistence type="inferred from homology"/>
<evidence type="ECO:0000259" key="4">
    <source>
        <dbReference type="Pfam" id="PF25881"/>
    </source>
</evidence>
<keyword evidence="7" id="KW-1185">Reference proteome</keyword>
<evidence type="ECO:0000256" key="1">
    <source>
        <dbReference type="ARBA" id="ARBA00009477"/>
    </source>
</evidence>
<dbReference type="Gene3D" id="1.10.287.470">
    <property type="entry name" value="Helix hairpin bin"/>
    <property type="match status" value="1"/>
</dbReference>
<organism evidence="6 7">
    <name type="scientific">Paenibacillus enshidis</name>
    <dbReference type="NCBI Taxonomy" id="1458439"/>
    <lineage>
        <taxon>Bacteria</taxon>
        <taxon>Bacillati</taxon>
        <taxon>Bacillota</taxon>
        <taxon>Bacilli</taxon>
        <taxon>Bacillales</taxon>
        <taxon>Paenibacillaceae</taxon>
        <taxon>Paenibacillus</taxon>
    </lineage>
</organism>
<dbReference type="PANTHER" id="PTHR30469">
    <property type="entry name" value="MULTIDRUG RESISTANCE PROTEIN MDTA"/>
    <property type="match status" value="1"/>
</dbReference>
<dbReference type="Gene3D" id="2.40.420.20">
    <property type="match status" value="1"/>
</dbReference>
<accession>A0ABV5ATK9</accession>
<dbReference type="NCBIfam" id="TIGR01730">
    <property type="entry name" value="RND_mfp"/>
    <property type="match status" value="1"/>
</dbReference>
<dbReference type="RefSeq" id="WP_375354625.1">
    <property type="nucleotide sequence ID" value="NZ_JBHHMI010000005.1"/>
</dbReference>